<keyword evidence="1" id="KW-0812">Transmembrane</keyword>
<keyword evidence="1" id="KW-0472">Membrane</keyword>
<dbReference type="STRING" id="1619013.UT41_C0001G0039"/>
<organism evidence="2 3">
    <name type="scientific">Candidatus Wolfebacteria bacterium GW2011_GWC2_39_22</name>
    <dbReference type="NCBI Taxonomy" id="1619013"/>
    <lineage>
        <taxon>Bacteria</taxon>
        <taxon>Candidatus Wolfeibacteriota</taxon>
    </lineage>
</organism>
<evidence type="ECO:0000313" key="3">
    <source>
        <dbReference type="Proteomes" id="UP000034665"/>
    </source>
</evidence>
<comment type="caution">
    <text evidence="2">The sequence shown here is derived from an EMBL/GenBank/DDBJ whole genome shotgun (WGS) entry which is preliminary data.</text>
</comment>
<dbReference type="AlphaFoldDB" id="A0A0G0QQ13"/>
<feature type="transmembrane region" description="Helical" evidence="1">
    <location>
        <begin position="41"/>
        <end position="63"/>
    </location>
</feature>
<evidence type="ECO:0000256" key="1">
    <source>
        <dbReference type="SAM" id="Phobius"/>
    </source>
</evidence>
<name>A0A0G0QQ13_9BACT</name>
<accession>A0A0G0QQ13</accession>
<reference evidence="2 3" key="1">
    <citation type="journal article" date="2015" name="Nature">
        <title>rRNA introns, odd ribosomes, and small enigmatic genomes across a large radiation of phyla.</title>
        <authorList>
            <person name="Brown C.T."/>
            <person name="Hug L.A."/>
            <person name="Thomas B.C."/>
            <person name="Sharon I."/>
            <person name="Castelle C.J."/>
            <person name="Singh A."/>
            <person name="Wilkins M.J."/>
            <person name="Williams K.H."/>
            <person name="Banfield J.F."/>
        </authorList>
    </citation>
    <scope>NUCLEOTIDE SEQUENCE [LARGE SCALE GENOMIC DNA]</scope>
</reference>
<protein>
    <recommendedName>
        <fullName evidence="4">Band 7 domain-containing protein</fullName>
    </recommendedName>
</protein>
<gene>
    <name evidence="2" type="ORF">UT41_C0001G0039</name>
</gene>
<dbReference type="Proteomes" id="UP000034665">
    <property type="component" value="Unassembled WGS sequence"/>
</dbReference>
<evidence type="ECO:0000313" key="2">
    <source>
        <dbReference type="EMBL" id="KKR12495.1"/>
    </source>
</evidence>
<sequence length="227" mass="25522">MRMYPDDYKEKRARRALHGIFVGLFVGMIPAYIGATKGMGPIFWLGIIGMFLVALSCILYAYFVATKFAWCAGGILEALDGKIVTYHAGPFCYKVKELAGVQLVPITFKPITVTRTLRTGVRRGEILLYQVVCAAIPLNPQLFYNAFLRPNEDGELTPEDTIGRRIEEFLAENAEEIRLFYYRGGEQYVLDMTQTAAEQQLARALDEYGLHCTKAVPICKIEALFIS</sequence>
<proteinExistence type="predicted"/>
<dbReference type="EMBL" id="LBWR01000001">
    <property type="protein sequence ID" value="KKR12495.1"/>
    <property type="molecule type" value="Genomic_DNA"/>
</dbReference>
<keyword evidence="1" id="KW-1133">Transmembrane helix</keyword>
<feature type="transmembrane region" description="Helical" evidence="1">
    <location>
        <begin position="16"/>
        <end position="35"/>
    </location>
</feature>
<evidence type="ECO:0008006" key="4">
    <source>
        <dbReference type="Google" id="ProtNLM"/>
    </source>
</evidence>